<dbReference type="Pfam" id="PF10094">
    <property type="entry name" value="DUF2332"/>
    <property type="match status" value="1"/>
</dbReference>
<evidence type="ECO:0008006" key="3">
    <source>
        <dbReference type="Google" id="ProtNLM"/>
    </source>
</evidence>
<dbReference type="AlphaFoldDB" id="A0A8G2F0J1"/>
<organism evidence="1 2">
    <name type="scientific">Thalassobaculum litoreum DSM 18839</name>
    <dbReference type="NCBI Taxonomy" id="1123362"/>
    <lineage>
        <taxon>Bacteria</taxon>
        <taxon>Pseudomonadati</taxon>
        <taxon>Pseudomonadota</taxon>
        <taxon>Alphaproteobacteria</taxon>
        <taxon>Rhodospirillales</taxon>
        <taxon>Thalassobaculaceae</taxon>
        <taxon>Thalassobaculum</taxon>
    </lineage>
</organism>
<dbReference type="EMBL" id="FNBW01000019">
    <property type="protein sequence ID" value="SDG49329.1"/>
    <property type="molecule type" value="Genomic_DNA"/>
</dbReference>
<comment type="caution">
    <text evidence="1">The sequence shown here is derived from an EMBL/GenBank/DDBJ whole genome shotgun (WGS) entry which is preliminary data.</text>
</comment>
<evidence type="ECO:0000313" key="2">
    <source>
        <dbReference type="Proteomes" id="UP000198615"/>
    </source>
</evidence>
<proteinExistence type="predicted"/>
<dbReference type="RefSeq" id="WP_093154111.1">
    <property type="nucleotide sequence ID" value="NZ_FNBW01000019.1"/>
</dbReference>
<sequence>MSGTAAIARRYRDFVDEQVRGRSPIYVALGLAVAETPEILAFLATLPAPKQQPNLLLAAVRHVCGVPADGTALAAAIRSRGEAIRAVMLSHSTQTNEPGRCALLMPALARLPQPIALFEIGTSAGLCLYPERYGYDYGGVRLMPEGAGDDVPVFPCAIEPAALIPSSYPTIAWRGGLDINPLDATDPEQVAWLQTLVWPEQTDRADRLGKALAIARQDPMAIRKRSLLDPLDDVFDGAPAGATRVLIHSSVLAYIDDGEERRQVCDRIRAACDVWICNEATRVLPWIAEKAPASPPNGMFMQAVNGMPVAWTDPHGAALRLIGDRLDLSL</sequence>
<evidence type="ECO:0000313" key="1">
    <source>
        <dbReference type="EMBL" id="SDG49329.1"/>
    </source>
</evidence>
<keyword evidence="2" id="KW-1185">Reference proteome</keyword>
<reference evidence="1 2" key="1">
    <citation type="submission" date="2016-10" db="EMBL/GenBank/DDBJ databases">
        <authorList>
            <person name="Varghese N."/>
            <person name="Submissions S."/>
        </authorList>
    </citation>
    <scope>NUCLEOTIDE SEQUENCE [LARGE SCALE GENOMIC DNA]</scope>
    <source>
        <strain evidence="1 2">DSM 18839</strain>
    </source>
</reference>
<name>A0A8G2F0J1_9PROT</name>
<accession>A0A8G2F0J1</accession>
<dbReference type="InterPro" id="IPR011200">
    <property type="entry name" value="UCP012608"/>
</dbReference>
<protein>
    <recommendedName>
        <fullName evidence="3">DUF2332 domain-containing protein</fullName>
    </recommendedName>
</protein>
<dbReference type="OrthoDB" id="7666987at2"/>
<gene>
    <name evidence="1" type="ORF">SAMN05660686_04586</name>
</gene>
<dbReference type="Proteomes" id="UP000198615">
    <property type="component" value="Unassembled WGS sequence"/>
</dbReference>